<reference evidence="2" key="1">
    <citation type="journal article" date="2014" name="Int. J. Syst. Evol. Microbiol.">
        <title>Complete genome sequence of Corynebacterium casei LMG S-19264T (=DSM 44701T), isolated from a smear-ripened cheese.</title>
        <authorList>
            <consortium name="US DOE Joint Genome Institute (JGI-PGF)"/>
            <person name="Walter F."/>
            <person name="Albersmeier A."/>
            <person name="Kalinowski J."/>
            <person name="Ruckert C."/>
        </authorList>
    </citation>
    <scope>NUCLEOTIDE SEQUENCE</scope>
    <source>
        <strain evidence="2">VKM Ac-1020</strain>
    </source>
</reference>
<dbReference type="AlphaFoldDB" id="A0A9W6H293"/>
<keyword evidence="3" id="KW-1185">Reference proteome</keyword>
<proteinExistence type="predicted"/>
<reference evidence="2" key="2">
    <citation type="submission" date="2023-01" db="EMBL/GenBank/DDBJ databases">
        <authorList>
            <person name="Sun Q."/>
            <person name="Evtushenko L."/>
        </authorList>
    </citation>
    <scope>NUCLEOTIDE SEQUENCE</scope>
    <source>
        <strain evidence="2">VKM Ac-1020</strain>
    </source>
</reference>
<feature type="region of interest" description="Disordered" evidence="1">
    <location>
        <begin position="125"/>
        <end position="150"/>
    </location>
</feature>
<feature type="compositionally biased region" description="Basic and acidic residues" evidence="1">
    <location>
        <begin position="126"/>
        <end position="150"/>
    </location>
</feature>
<dbReference type="RefSeq" id="WP_271172617.1">
    <property type="nucleotide sequence ID" value="NZ_BSEJ01000003.1"/>
</dbReference>
<organism evidence="2 3">
    <name type="scientific">Microbacterium barkeri</name>
    <dbReference type="NCBI Taxonomy" id="33917"/>
    <lineage>
        <taxon>Bacteria</taxon>
        <taxon>Bacillati</taxon>
        <taxon>Actinomycetota</taxon>
        <taxon>Actinomycetes</taxon>
        <taxon>Micrococcales</taxon>
        <taxon>Microbacteriaceae</taxon>
        <taxon>Microbacterium</taxon>
    </lineage>
</organism>
<gene>
    <name evidence="2" type="ORF">GCM10017576_10340</name>
</gene>
<evidence type="ECO:0000256" key="1">
    <source>
        <dbReference type="SAM" id="MobiDB-lite"/>
    </source>
</evidence>
<dbReference type="EMBL" id="BSEJ01000003">
    <property type="protein sequence ID" value="GLJ60905.1"/>
    <property type="molecule type" value="Genomic_DNA"/>
</dbReference>
<evidence type="ECO:0000313" key="3">
    <source>
        <dbReference type="Proteomes" id="UP001142462"/>
    </source>
</evidence>
<protein>
    <submittedName>
        <fullName evidence="2">Uncharacterized protein</fullName>
    </submittedName>
</protein>
<comment type="caution">
    <text evidence="2">The sequence shown here is derived from an EMBL/GenBank/DDBJ whole genome shotgun (WGS) entry which is preliminary data.</text>
</comment>
<dbReference type="SUPFAM" id="SSF160424">
    <property type="entry name" value="BH3703-like"/>
    <property type="match status" value="1"/>
</dbReference>
<dbReference type="InterPro" id="IPR036170">
    <property type="entry name" value="YezG-like_sf"/>
</dbReference>
<accession>A0A9W6H293</accession>
<evidence type="ECO:0000313" key="2">
    <source>
        <dbReference type="EMBL" id="GLJ60905.1"/>
    </source>
</evidence>
<dbReference type="Proteomes" id="UP001142462">
    <property type="component" value="Unassembled WGS sequence"/>
</dbReference>
<name>A0A9W6H293_9MICO</name>
<sequence>MTTSDDAAVEPPFLVEARLREEIARTLASAAPDDWEAIRYRAATVAGVADVTISLVRDGHEEPFLDAPSVALPRRRLRAAMYRPGEGTWFSLELEVSRSGSVEARYDYDGEPAFHVAPAASAWVQDQERFPRDPENQPDWLKRKLEEASS</sequence>